<feature type="coiled-coil region" evidence="3">
    <location>
        <begin position="29"/>
        <end position="78"/>
    </location>
</feature>
<dbReference type="InterPro" id="IPR012338">
    <property type="entry name" value="Beta-lactam/transpept-like"/>
</dbReference>
<dbReference type="InterPro" id="IPR001466">
    <property type="entry name" value="Beta-lactam-related"/>
</dbReference>
<proteinExistence type="predicted"/>
<keyword evidence="4" id="KW-1133">Transmembrane helix</keyword>
<evidence type="ECO:0000256" key="3">
    <source>
        <dbReference type="SAM" id="Coils"/>
    </source>
</evidence>
<dbReference type="PANTHER" id="PTHR46825:SF11">
    <property type="entry name" value="PENICILLIN-BINDING PROTEIN 4"/>
    <property type="match status" value="1"/>
</dbReference>
<dbReference type="EMBL" id="CP031003">
    <property type="protein sequence ID" value="AXN36167.1"/>
    <property type="molecule type" value="Genomic_DNA"/>
</dbReference>
<dbReference type="Pfam" id="PF00144">
    <property type="entry name" value="Beta-lactamase"/>
    <property type="match status" value="1"/>
</dbReference>
<organism evidence="6 7">
    <name type="scientific">Latilactobacillus curvatus</name>
    <name type="common">Lactobacillus curvatus</name>
    <dbReference type="NCBI Taxonomy" id="28038"/>
    <lineage>
        <taxon>Bacteria</taxon>
        <taxon>Bacillati</taxon>
        <taxon>Bacillota</taxon>
        <taxon>Bacilli</taxon>
        <taxon>Lactobacillales</taxon>
        <taxon>Lactobacillaceae</taxon>
        <taxon>Latilactobacillus</taxon>
    </lineage>
</organism>
<feature type="domain" description="Beta-lactamase-related" evidence="5">
    <location>
        <begin position="85"/>
        <end position="372"/>
    </location>
</feature>
<keyword evidence="2 4" id="KW-0472">Membrane</keyword>
<gene>
    <name evidence="6" type="ORF">DT351_07210</name>
</gene>
<evidence type="ECO:0000256" key="4">
    <source>
        <dbReference type="SAM" id="Phobius"/>
    </source>
</evidence>
<evidence type="ECO:0000256" key="1">
    <source>
        <dbReference type="ARBA" id="ARBA00004370"/>
    </source>
</evidence>
<comment type="subcellular location">
    <subcellularLocation>
        <location evidence="1">Membrane</location>
    </subcellularLocation>
</comment>
<dbReference type="AlphaFoldDB" id="A0A385AEV1"/>
<evidence type="ECO:0000256" key="2">
    <source>
        <dbReference type="ARBA" id="ARBA00023136"/>
    </source>
</evidence>
<protein>
    <submittedName>
        <fullName evidence="6">Penicillin-binding protein</fullName>
    </submittedName>
</protein>
<keyword evidence="3" id="KW-0175">Coiled coil</keyword>
<accession>A0A385AEV1</accession>
<dbReference type="InterPro" id="IPR050491">
    <property type="entry name" value="AmpC-like"/>
</dbReference>
<evidence type="ECO:0000313" key="7">
    <source>
        <dbReference type="Proteomes" id="UP000257607"/>
    </source>
</evidence>
<name>A0A385AEV1_LATCU</name>
<feature type="transmembrane region" description="Helical" evidence="4">
    <location>
        <begin position="7"/>
        <end position="27"/>
    </location>
</feature>
<dbReference type="SUPFAM" id="SSF56601">
    <property type="entry name" value="beta-lactamase/transpeptidase-like"/>
    <property type="match status" value="1"/>
</dbReference>
<evidence type="ECO:0000313" key="6">
    <source>
        <dbReference type="EMBL" id="AXN36167.1"/>
    </source>
</evidence>
<keyword evidence="4" id="KW-0812">Transmembrane</keyword>
<sequence>MSKKGRQIGGVIGILVIFGLVAGGIVVQRQHHQREVKIAQQQAKIKRQRQAQEAKKQRESQKVAAAKAKEERLKAESQPTIVAEQALDDYLKQIGFSGTALIVRDKQVLLDKGYGSANRAKQLVNTPDTLYVIGSTEKALIATSLLQLQEQGKLNVNDPISRYLPDFPNGQQIKLTDFLHHTSGIVGRNQGNQTKTLDQLIEEIIKNGIKEQPGKWHYMDANYIVLTKVLEKVSHQDYKTYLKEKILKPSKMAHTGFMTDQYSRLPAASIGYLANGAAGQLPNFTQLPGVGDMYMTATDMYRFDRALWTGKLINEQSKAQMFQPGSTSHYGMGFYNDPALIVNRGYLSGWNVSNGFSHGGRIYIVLFSNEKNEKVSLSKMNGELYTKITATI</sequence>
<reference evidence="6 7" key="1">
    <citation type="submission" date="2018-07" db="EMBL/GenBank/DDBJ databases">
        <title>Lactobacillus curvatus genome sequence.</title>
        <authorList>
            <person name="Prechtl R."/>
        </authorList>
    </citation>
    <scope>NUCLEOTIDE SEQUENCE [LARGE SCALE GENOMIC DNA]</scope>
    <source>
        <strain evidence="6 7">TMW 1.1928</strain>
    </source>
</reference>
<dbReference type="PANTHER" id="PTHR46825">
    <property type="entry name" value="D-ALANYL-D-ALANINE-CARBOXYPEPTIDASE/ENDOPEPTIDASE AMPH"/>
    <property type="match status" value="1"/>
</dbReference>
<dbReference type="Gene3D" id="3.40.710.10">
    <property type="entry name" value="DD-peptidase/beta-lactamase superfamily"/>
    <property type="match status" value="1"/>
</dbReference>
<dbReference type="GO" id="GO:0016020">
    <property type="term" value="C:membrane"/>
    <property type="evidence" value="ECO:0007669"/>
    <property type="project" value="UniProtKB-SubCell"/>
</dbReference>
<dbReference type="RefSeq" id="WP_076789002.1">
    <property type="nucleotide sequence ID" value="NZ_CP015493.1"/>
</dbReference>
<evidence type="ECO:0000259" key="5">
    <source>
        <dbReference type="Pfam" id="PF00144"/>
    </source>
</evidence>
<dbReference type="Proteomes" id="UP000257607">
    <property type="component" value="Chromosome"/>
</dbReference>